<protein>
    <submittedName>
        <fullName evidence="2">Uncharacterized protein</fullName>
    </submittedName>
</protein>
<keyword evidence="3" id="KW-1185">Reference proteome</keyword>
<accession>A0ABP7PBZ7</accession>
<reference evidence="3" key="1">
    <citation type="journal article" date="2019" name="Int. J. Syst. Evol. Microbiol.">
        <title>The Global Catalogue of Microorganisms (GCM) 10K type strain sequencing project: providing services to taxonomists for standard genome sequencing and annotation.</title>
        <authorList>
            <consortium name="The Broad Institute Genomics Platform"/>
            <consortium name="The Broad Institute Genome Sequencing Center for Infectious Disease"/>
            <person name="Wu L."/>
            <person name="Ma J."/>
        </authorList>
    </citation>
    <scope>NUCLEOTIDE SEQUENCE [LARGE SCALE GENOMIC DNA]</scope>
    <source>
        <strain evidence="3">JCM 16601</strain>
    </source>
</reference>
<organism evidence="2 3">
    <name type="scientific">Mucilaginibacter dorajii</name>
    <dbReference type="NCBI Taxonomy" id="692994"/>
    <lineage>
        <taxon>Bacteria</taxon>
        <taxon>Pseudomonadati</taxon>
        <taxon>Bacteroidota</taxon>
        <taxon>Sphingobacteriia</taxon>
        <taxon>Sphingobacteriales</taxon>
        <taxon>Sphingobacteriaceae</taxon>
        <taxon>Mucilaginibacter</taxon>
    </lineage>
</organism>
<feature type="region of interest" description="Disordered" evidence="1">
    <location>
        <begin position="55"/>
        <end position="79"/>
    </location>
</feature>
<comment type="caution">
    <text evidence="2">The sequence shown here is derived from an EMBL/GenBank/DDBJ whole genome shotgun (WGS) entry which is preliminary data.</text>
</comment>
<proteinExistence type="predicted"/>
<name>A0ABP7PBZ7_9SPHI</name>
<sequence>MKTIHEDLKRSISTSQIITHFKKRGVELSKSDAERYLNLLYFLAKQVVKQNFISSQNGTSGESEKLEPYIKLKNQNKQL</sequence>
<evidence type="ECO:0000256" key="1">
    <source>
        <dbReference type="SAM" id="MobiDB-lite"/>
    </source>
</evidence>
<dbReference type="RefSeq" id="WP_259091373.1">
    <property type="nucleotide sequence ID" value="NZ_BAAAZC010000007.1"/>
</dbReference>
<evidence type="ECO:0000313" key="3">
    <source>
        <dbReference type="Proteomes" id="UP001500742"/>
    </source>
</evidence>
<gene>
    <name evidence="2" type="ORF">GCM10022210_08860</name>
</gene>
<dbReference type="EMBL" id="BAAAZC010000007">
    <property type="protein sequence ID" value="GAA3963063.1"/>
    <property type="molecule type" value="Genomic_DNA"/>
</dbReference>
<dbReference type="Proteomes" id="UP001500742">
    <property type="component" value="Unassembled WGS sequence"/>
</dbReference>
<evidence type="ECO:0000313" key="2">
    <source>
        <dbReference type="EMBL" id="GAA3963063.1"/>
    </source>
</evidence>